<dbReference type="RefSeq" id="WP_182806811.1">
    <property type="nucleotide sequence ID" value="NZ_JACJFM010000001.1"/>
</dbReference>
<evidence type="ECO:0000313" key="3">
    <source>
        <dbReference type="EMBL" id="MBB1485049.1"/>
    </source>
</evidence>
<comment type="similarity">
    <text evidence="1 2">Belongs to the ArsC family.</text>
</comment>
<dbReference type="InterPro" id="IPR006504">
    <property type="entry name" value="Tscrpt_reg_Spx/MgsR"/>
</dbReference>
<dbReference type="Pfam" id="PF03960">
    <property type="entry name" value="ArsC"/>
    <property type="match status" value="1"/>
</dbReference>
<dbReference type="Gene3D" id="3.40.30.10">
    <property type="entry name" value="Glutaredoxin"/>
    <property type="match status" value="1"/>
</dbReference>
<dbReference type="PROSITE" id="PS51353">
    <property type="entry name" value="ARSC"/>
    <property type="match status" value="1"/>
</dbReference>
<evidence type="ECO:0000256" key="1">
    <source>
        <dbReference type="ARBA" id="ARBA00007198"/>
    </source>
</evidence>
<comment type="caution">
    <text evidence="3">The sequence shown here is derived from an EMBL/GenBank/DDBJ whole genome shotgun (WGS) entry which is preliminary data.</text>
</comment>
<sequence length="116" mass="13464">MSVTLYGIPNCDTVKKARKWLEAQNIEFQFHDFRKDGLTEQQLTLWCDALGWEKVLNKRSTSWRALDDDQKSDLNQSKAIALMVEAPTLVRRPVIDHDGQYHNGFKDAEYAAFFDL</sequence>
<name>A0A839IKL5_9GAMM</name>
<dbReference type="InterPro" id="IPR036249">
    <property type="entry name" value="Thioredoxin-like_sf"/>
</dbReference>
<gene>
    <name evidence="3" type="ORF">H4O21_00260</name>
</gene>
<organism evidence="3 4">
    <name type="scientific">Oceanospirillum sediminis</name>
    <dbReference type="NCBI Taxonomy" id="2760088"/>
    <lineage>
        <taxon>Bacteria</taxon>
        <taxon>Pseudomonadati</taxon>
        <taxon>Pseudomonadota</taxon>
        <taxon>Gammaproteobacteria</taxon>
        <taxon>Oceanospirillales</taxon>
        <taxon>Oceanospirillaceae</taxon>
        <taxon>Oceanospirillum</taxon>
    </lineage>
</organism>
<dbReference type="PANTHER" id="PTHR30041">
    <property type="entry name" value="ARSENATE REDUCTASE"/>
    <property type="match status" value="1"/>
</dbReference>
<reference evidence="3 4" key="1">
    <citation type="submission" date="2020-08" db="EMBL/GenBank/DDBJ databases">
        <title>Oceanospirillum sp. nov. isolated from marine sediment.</title>
        <authorList>
            <person name="Ji X."/>
        </authorList>
    </citation>
    <scope>NUCLEOTIDE SEQUENCE [LARGE SCALE GENOMIC DNA]</scope>
    <source>
        <strain evidence="3 4">D5</strain>
    </source>
</reference>
<dbReference type="Proteomes" id="UP000565262">
    <property type="component" value="Unassembled WGS sequence"/>
</dbReference>
<evidence type="ECO:0000313" key="4">
    <source>
        <dbReference type="Proteomes" id="UP000565262"/>
    </source>
</evidence>
<keyword evidence="4" id="KW-1185">Reference proteome</keyword>
<dbReference type="AlphaFoldDB" id="A0A839IKL5"/>
<dbReference type="PANTHER" id="PTHR30041:SF8">
    <property type="entry name" value="PROTEIN YFFB"/>
    <property type="match status" value="1"/>
</dbReference>
<accession>A0A839IKL5</accession>
<dbReference type="CDD" id="cd03035">
    <property type="entry name" value="ArsC_Yffb"/>
    <property type="match status" value="1"/>
</dbReference>
<dbReference type="EMBL" id="JACJFM010000001">
    <property type="protein sequence ID" value="MBB1485049.1"/>
    <property type="molecule type" value="Genomic_DNA"/>
</dbReference>
<dbReference type="InterPro" id="IPR006660">
    <property type="entry name" value="Arsenate_reductase-like"/>
</dbReference>
<proteinExistence type="inferred from homology"/>
<dbReference type="NCBIfam" id="NF008107">
    <property type="entry name" value="PRK10853.1"/>
    <property type="match status" value="1"/>
</dbReference>
<evidence type="ECO:0000256" key="2">
    <source>
        <dbReference type="PROSITE-ProRule" id="PRU01282"/>
    </source>
</evidence>
<dbReference type="SUPFAM" id="SSF52833">
    <property type="entry name" value="Thioredoxin-like"/>
    <property type="match status" value="1"/>
</dbReference>
<protein>
    <submittedName>
        <fullName evidence="3">ArsC family reductase</fullName>
    </submittedName>
</protein>
<dbReference type="NCBIfam" id="TIGR01617">
    <property type="entry name" value="arsC_related"/>
    <property type="match status" value="1"/>
</dbReference>